<reference evidence="2" key="1">
    <citation type="submission" date="2024-06" db="EMBL/GenBank/DDBJ databases">
        <title>Diversity, functionality, and evolutionary history of bacterial symbionts in false click beetles (Coleoptera, Throscidae).</title>
        <authorList>
            <person name="Wierz J.C."/>
            <person name="Malm H."/>
            <person name="Kaltenpoth M."/>
            <person name="Engl T."/>
        </authorList>
    </citation>
    <scope>NUCLEOTIDE SEQUENCE</scope>
    <source>
        <strain evidence="2">Ttur</strain>
    </source>
</reference>
<accession>A0AAU7ZYD3</accession>
<organism evidence="2">
    <name type="scientific">Candidatus Shikimatogenerans sp. Ttur</name>
    <dbReference type="NCBI Taxonomy" id="3158569"/>
    <lineage>
        <taxon>Bacteria</taxon>
        <taxon>Pseudomonadati</taxon>
        <taxon>Bacteroidota</taxon>
        <taxon>Flavobacteriia</taxon>
        <taxon>Flavobacteriales</taxon>
        <taxon>Candidatus Shikimatogenerans</taxon>
    </lineage>
</organism>
<dbReference type="PROSITE" id="PS50126">
    <property type="entry name" value="S1"/>
    <property type="match status" value="1"/>
</dbReference>
<dbReference type="SUPFAM" id="SSF50249">
    <property type="entry name" value="Nucleic acid-binding proteins"/>
    <property type="match status" value="1"/>
</dbReference>
<protein>
    <submittedName>
        <fullName evidence="2">S1 RNA-binding domain-containing protein</fullName>
    </submittedName>
</protein>
<sequence>MINKKFKIGQKIICHIYKLYDYGIITIIKKYNIKCLIYLSELNWLLQLTKPKKIFKIGEKIKCLIIDINYFDTKLILSVKRLYKNP</sequence>
<dbReference type="Gene3D" id="2.40.50.140">
    <property type="entry name" value="Nucleic acid-binding proteins"/>
    <property type="match status" value="1"/>
</dbReference>
<evidence type="ECO:0000313" key="2">
    <source>
        <dbReference type="EMBL" id="XCC45388.1"/>
    </source>
</evidence>
<dbReference type="InterPro" id="IPR012340">
    <property type="entry name" value="NA-bd_OB-fold"/>
</dbReference>
<dbReference type="GO" id="GO:0003676">
    <property type="term" value="F:nucleic acid binding"/>
    <property type="evidence" value="ECO:0007669"/>
    <property type="project" value="InterPro"/>
</dbReference>
<dbReference type="Pfam" id="PF00575">
    <property type="entry name" value="S1"/>
    <property type="match status" value="1"/>
</dbReference>
<dbReference type="EMBL" id="CP158689">
    <property type="protein sequence ID" value="XCC45388.1"/>
    <property type="molecule type" value="Genomic_DNA"/>
</dbReference>
<dbReference type="SMART" id="SM00316">
    <property type="entry name" value="S1"/>
    <property type="match status" value="1"/>
</dbReference>
<dbReference type="InterPro" id="IPR003029">
    <property type="entry name" value="S1_domain"/>
</dbReference>
<name>A0AAU7ZYD3_9FLAO</name>
<evidence type="ECO:0000259" key="1">
    <source>
        <dbReference type="PROSITE" id="PS50126"/>
    </source>
</evidence>
<proteinExistence type="predicted"/>
<gene>
    <name evidence="2" type="ORF">ABUS76_00805</name>
</gene>
<feature type="domain" description="S1 motif" evidence="1">
    <location>
        <begin position="9"/>
        <end position="80"/>
    </location>
</feature>
<dbReference type="AlphaFoldDB" id="A0AAU7ZYD3"/>